<dbReference type="PANTHER" id="PTHR43420:SF12">
    <property type="entry name" value="N-ACETYLTRANSFERASE DOMAIN-CONTAINING PROTEIN"/>
    <property type="match status" value="1"/>
</dbReference>
<dbReference type="STRING" id="690850.Desaf_3086"/>
<comment type="similarity">
    <text evidence="1">Belongs to the acetyltransferase family. RimI subfamily.</text>
</comment>
<dbReference type="HOGENOM" id="CLU_013985_23_3_7"/>
<dbReference type="RefSeq" id="WP_014261028.1">
    <property type="nucleotide sequence ID" value="NC_016629.1"/>
</dbReference>
<dbReference type="InterPro" id="IPR000182">
    <property type="entry name" value="GNAT_dom"/>
</dbReference>
<evidence type="ECO:0000313" key="7">
    <source>
        <dbReference type="Proteomes" id="UP000007844"/>
    </source>
</evidence>
<keyword evidence="4" id="KW-0012">Acyltransferase</keyword>
<dbReference type="AlphaFoldDB" id="F3Z2X5"/>
<dbReference type="PANTHER" id="PTHR43420">
    <property type="entry name" value="ACETYLTRANSFERASE"/>
    <property type="match status" value="1"/>
</dbReference>
<organism evidence="6 7">
    <name type="scientific">Desulfocurvibacter africanus subsp. africanus str. Walvis Bay</name>
    <dbReference type="NCBI Taxonomy" id="690850"/>
    <lineage>
        <taxon>Bacteria</taxon>
        <taxon>Pseudomonadati</taxon>
        <taxon>Thermodesulfobacteriota</taxon>
        <taxon>Desulfovibrionia</taxon>
        <taxon>Desulfovibrionales</taxon>
        <taxon>Desulfovibrionaceae</taxon>
        <taxon>Desulfocurvibacter</taxon>
    </lineage>
</organism>
<protein>
    <submittedName>
        <fullName evidence="6">Ribosomal-protein-alanine acetyltransferase</fullName>
    </submittedName>
</protein>
<evidence type="ECO:0000313" key="6">
    <source>
        <dbReference type="EMBL" id="EGJ51383.1"/>
    </source>
</evidence>
<dbReference type="NCBIfam" id="TIGR01575">
    <property type="entry name" value="rimI"/>
    <property type="match status" value="1"/>
</dbReference>
<keyword evidence="3 6" id="KW-0808">Transferase</keyword>
<keyword evidence="2" id="KW-0963">Cytoplasm</keyword>
<sequence length="181" mass="20180">MPRHEGQAKTAPAKARAALAEAMDLRRLGPEHSDLVADLERLCFPTPWNAEQLRQGMEQGSIRVYGVLAAGKLLGYLSYYAVGDEAEVVNFAVGSVWRRQGKGRALLGHVLQKWREEGIRVGFLEVRASNEAAIHLYTSCGFRQMGVRRGYYPETGEDALLLKLTLADLPGPVERTERRYP</sequence>
<dbReference type="PROSITE" id="PS51186">
    <property type="entry name" value="GNAT"/>
    <property type="match status" value="1"/>
</dbReference>
<evidence type="ECO:0000256" key="3">
    <source>
        <dbReference type="ARBA" id="ARBA00022679"/>
    </source>
</evidence>
<evidence type="ECO:0000256" key="2">
    <source>
        <dbReference type="ARBA" id="ARBA00022490"/>
    </source>
</evidence>
<dbReference type="SUPFAM" id="SSF55729">
    <property type="entry name" value="Acyl-CoA N-acyltransferases (Nat)"/>
    <property type="match status" value="1"/>
</dbReference>
<dbReference type="KEGG" id="daf:Desaf_3086"/>
<dbReference type="GO" id="GO:0008080">
    <property type="term" value="F:N-acetyltransferase activity"/>
    <property type="evidence" value="ECO:0007669"/>
    <property type="project" value="InterPro"/>
</dbReference>
<dbReference type="InterPro" id="IPR050680">
    <property type="entry name" value="YpeA/RimI_acetyltransf"/>
</dbReference>
<dbReference type="CDD" id="cd04301">
    <property type="entry name" value="NAT_SF"/>
    <property type="match status" value="1"/>
</dbReference>
<evidence type="ECO:0000259" key="5">
    <source>
        <dbReference type="PROSITE" id="PS51186"/>
    </source>
</evidence>
<dbReference type="EMBL" id="CP003221">
    <property type="protein sequence ID" value="EGJ51383.1"/>
    <property type="molecule type" value="Genomic_DNA"/>
</dbReference>
<evidence type="ECO:0000256" key="1">
    <source>
        <dbReference type="ARBA" id="ARBA00005395"/>
    </source>
</evidence>
<evidence type="ECO:0000256" key="4">
    <source>
        <dbReference type="ARBA" id="ARBA00023315"/>
    </source>
</evidence>
<keyword evidence="7" id="KW-1185">Reference proteome</keyword>
<dbReference type="InterPro" id="IPR016181">
    <property type="entry name" value="Acyl_CoA_acyltransferase"/>
</dbReference>
<dbReference type="eggNOG" id="COG0456">
    <property type="taxonomic scope" value="Bacteria"/>
</dbReference>
<dbReference type="InterPro" id="IPR006464">
    <property type="entry name" value="AcTrfase_RimI/Ard1"/>
</dbReference>
<reference evidence="6 7" key="1">
    <citation type="journal article" date="2011" name="J. Bacteriol.">
        <title>Genome sequence of the mercury-methylating and pleomorphic Desulfovibrio africanus Strain Walvis Bay.</title>
        <authorList>
            <person name="Brown S.D."/>
            <person name="Wall J.D."/>
            <person name="Kucken A.M."/>
            <person name="Gilmour C.C."/>
            <person name="Podar M."/>
            <person name="Brandt C.C."/>
            <person name="Teshima H."/>
            <person name="Detter J.C."/>
            <person name="Han C.S."/>
            <person name="Land M.L."/>
            <person name="Lucas S."/>
            <person name="Han J."/>
            <person name="Pennacchio L."/>
            <person name="Nolan M."/>
            <person name="Pitluck S."/>
            <person name="Woyke T."/>
            <person name="Goodwin L."/>
            <person name="Palumbo A.V."/>
            <person name="Elias D.A."/>
        </authorList>
    </citation>
    <scope>NUCLEOTIDE SEQUENCE [LARGE SCALE GENOMIC DNA]</scope>
    <source>
        <strain evidence="6 7">Walvis Bay</strain>
    </source>
</reference>
<dbReference type="Proteomes" id="UP000007844">
    <property type="component" value="Chromosome"/>
</dbReference>
<feature type="domain" description="N-acetyltransferase" evidence="5">
    <location>
        <begin position="23"/>
        <end position="167"/>
    </location>
</feature>
<dbReference type="Pfam" id="PF00583">
    <property type="entry name" value="Acetyltransf_1"/>
    <property type="match status" value="1"/>
</dbReference>
<accession>F3Z2X5</accession>
<gene>
    <name evidence="6" type="ORF">Desaf_3086</name>
</gene>
<name>F3Z2X5_DESAF</name>
<proteinExistence type="inferred from homology"/>
<dbReference type="Gene3D" id="3.40.630.30">
    <property type="match status" value="1"/>
</dbReference>